<proteinExistence type="predicted"/>
<dbReference type="SMART" id="SM00331">
    <property type="entry name" value="PP2C_SIG"/>
    <property type="match status" value="1"/>
</dbReference>
<dbReference type="SUPFAM" id="SSF81606">
    <property type="entry name" value="PP2C-like"/>
    <property type="match status" value="1"/>
</dbReference>
<dbReference type="PANTHER" id="PTHR43156:SF2">
    <property type="entry name" value="STAGE II SPORULATION PROTEIN E"/>
    <property type="match status" value="1"/>
</dbReference>
<dbReference type="Proteomes" id="UP000482487">
    <property type="component" value="Unassembled WGS sequence"/>
</dbReference>
<accession>A0A7C9ME24</accession>
<evidence type="ECO:0000256" key="1">
    <source>
        <dbReference type="ARBA" id="ARBA00022801"/>
    </source>
</evidence>
<dbReference type="PANTHER" id="PTHR43156">
    <property type="entry name" value="STAGE II SPORULATION PROTEIN E-RELATED"/>
    <property type="match status" value="1"/>
</dbReference>
<comment type="caution">
    <text evidence="4">The sequence shown here is derived from an EMBL/GenBank/DDBJ whole genome shotgun (WGS) entry which is preliminary data.</text>
</comment>
<evidence type="ECO:0000259" key="3">
    <source>
        <dbReference type="PROSITE" id="PS50110"/>
    </source>
</evidence>
<dbReference type="Pfam" id="PF07228">
    <property type="entry name" value="SpoIIE"/>
    <property type="match status" value="1"/>
</dbReference>
<gene>
    <name evidence="4" type="ORF">GTA51_03955</name>
</gene>
<dbReference type="InterPro" id="IPR036457">
    <property type="entry name" value="PPM-type-like_dom_sf"/>
</dbReference>
<dbReference type="InterPro" id="IPR001789">
    <property type="entry name" value="Sig_transdc_resp-reg_receiver"/>
</dbReference>
<evidence type="ECO:0000313" key="4">
    <source>
        <dbReference type="EMBL" id="MYL82290.1"/>
    </source>
</evidence>
<organism evidence="4 5">
    <name type="scientific">Solidesulfovibrio aerotolerans</name>
    <dbReference type="NCBI Taxonomy" id="295255"/>
    <lineage>
        <taxon>Bacteria</taxon>
        <taxon>Pseudomonadati</taxon>
        <taxon>Thermodesulfobacteriota</taxon>
        <taxon>Desulfovibrionia</taxon>
        <taxon>Desulfovibrionales</taxon>
        <taxon>Desulfovibrionaceae</taxon>
        <taxon>Solidesulfovibrio</taxon>
    </lineage>
</organism>
<dbReference type="Gene3D" id="3.40.50.2300">
    <property type="match status" value="1"/>
</dbReference>
<dbReference type="AlphaFoldDB" id="A0A7C9ME24"/>
<dbReference type="GO" id="GO:0016791">
    <property type="term" value="F:phosphatase activity"/>
    <property type="evidence" value="ECO:0007669"/>
    <property type="project" value="TreeGrafter"/>
</dbReference>
<dbReference type="SUPFAM" id="SSF52172">
    <property type="entry name" value="CheY-like"/>
    <property type="match status" value="1"/>
</dbReference>
<dbReference type="RefSeq" id="WP_160958873.1">
    <property type="nucleotide sequence ID" value="NZ_WVUD01000004.1"/>
</dbReference>
<evidence type="ECO:0000256" key="2">
    <source>
        <dbReference type="PROSITE-ProRule" id="PRU00169"/>
    </source>
</evidence>
<reference evidence="4 5" key="1">
    <citation type="submission" date="2020-01" db="EMBL/GenBank/DDBJ databases">
        <title>Genome sequence of Desulfovibrio aerotolerans DSM 16695(T).</title>
        <authorList>
            <person name="Karnachuk O."/>
            <person name="Avakyan M."/>
            <person name="Mardanov A."/>
            <person name="Kadnikov V."/>
            <person name="Ravin N."/>
        </authorList>
    </citation>
    <scope>NUCLEOTIDE SEQUENCE [LARGE SCALE GENOMIC DNA]</scope>
    <source>
        <strain evidence="4 5">DSM 16695</strain>
    </source>
</reference>
<dbReference type="Pfam" id="PF00072">
    <property type="entry name" value="Response_reg"/>
    <property type="match status" value="1"/>
</dbReference>
<feature type="domain" description="Response regulatory" evidence="3">
    <location>
        <begin position="17"/>
        <end position="133"/>
    </location>
</feature>
<sequence length="383" mass="41005">MKHAPSRAGARAAQPPRVLIVDDETINVETLAWMLKEAGFTPLRASSGPMGREIAAREQPELIILDIIMPGESGFATCTQLTADPATAEIPIIFISGLDDVENKVRGLKLGAVDYVTKPFAREEVLARVKIHIRLRQGLKALLAEQAAKLAQIRDAQQSILVAAEDIPEARFAVRYVPALEAGGDFYDVFPWSDAVMVYFVADIAGHDLGASFVTSSLKALVRQNANPLYSPVETLKNMNSVLTTFLRDGKHLTAALVFLNRTRSRLSLVNAGHPAPILVTGQGEVELLAADGDVLGVFATIQCGQIERTVAPGDRIYLYTDGLIERFGQAGRGRSQGLAALLAACRQASCLPLDAAVASIANATLEGTGKPEDDVVLMGIEV</sequence>
<dbReference type="InterPro" id="IPR011006">
    <property type="entry name" value="CheY-like_superfamily"/>
</dbReference>
<keyword evidence="2" id="KW-0597">Phosphoprotein</keyword>
<name>A0A7C9ME24_9BACT</name>
<dbReference type="PROSITE" id="PS50110">
    <property type="entry name" value="RESPONSE_REGULATORY"/>
    <property type="match status" value="1"/>
</dbReference>
<feature type="modified residue" description="4-aspartylphosphate" evidence="2">
    <location>
        <position position="66"/>
    </location>
</feature>
<dbReference type="GO" id="GO:0000160">
    <property type="term" value="P:phosphorelay signal transduction system"/>
    <property type="evidence" value="ECO:0007669"/>
    <property type="project" value="InterPro"/>
</dbReference>
<keyword evidence="5" id="KW-1185">Reference proteome</keyword>
<dbReference type="Gene3D" id="3.60.40.10">
    <property type="entry name" value="PPM-type phosphatase domain"/>
    <property type="match status" value="1"/>
</dbReference>
<keyword evidence="1" id="KW-0378">Hydrolase</keyword>
<dbReference type="SMART" id="SM00448">
    <property type="entry name" value="REC"/>
    <property type="match status" value="1"/>
</dbReference>
<dbReference type="InterPro" id="IPR052016">
    <property type="entry name" value="Bact_Sigma-Reg"/>
</dbReference>
<evidence type="ECO:0000313" key="5">
    <source>
        <dbReference type="Proteomes" id="UP000482487"/>
    </source>
</evidence>
<dbReference type="EMBL" id="WVUD01000004">
    <property type="protein sequence ID" value="MYL82290.1"/>
    <property type="molecule type" value="Genomic_DNA"/>
</dbReference>
<dbReference type="InterPro" id="IPR001932">
    <property type="entry name" value="PPM-type_phosphatase-like_dom"/>
</dbReference>
<dbReference type="OrthoDB" id="20101at2"/>
<protein>
    <submittedName>
        <fullName evidence="4">SpoIIE family protein phosphatase</fullName>
    </submittedName>
</protein>